<dbReference type="RefSeq" id="WP_088559985.1">
    <property type="nucleotide sequence ID" value="NZ_FYEH01000002.1"/>
</dbReference>
<dbReference type="CDD" id="cd24052">
    <property type="entry name" value="ASKHA_NBD_HpPPX-GppA-like"/>
    <property type="match status" value="1"/>
</dbReference>
<dbReference type="Proteomes" id="UP000197065">
    <property type="component" value="Unassembled WGS sequence"/>
</dbReference>
<feature type="domain" description="Exopolyphosphatase C-terminal" evidence="2">
    <location>
        <begin position="314"/>
        <end position="487"/>
    </location>
</feature>
<dbReference type="InterPro" id="IPR003695">
    <property type="entry name" value="Ppx_GppA_N"/>
</dbReference>
<dbReference type="InterPro" id="IPR050273">
    <property type="entry name" value="GppA/Ppx_hydrolase"/>
</dbReference>
<dbReference type="OrthoDB" id="3698573at2"/>
<dbReference type="PANTHER" id="PTHR30005:SF0">
    <property type="entry name" value="RETROGRADE REGULATION PROTEIN 2"/>
    <property type="match status" value="1"/>
</dbReference>
<name>A0A212QNT5_9PROT</name>
<dbReference type="AlphaFoldDB" id="A0A212QNT5"/>
<dbReference type="InterPro" id="IPR043129">
    <property type="entry name" value="ATPase_NBD"/>
</dbReference>
<dbReference type="GO" id="GO:0016462">
    <property type="term" value="F:pyrophosphatase activity"/>
    <property type="evidence" value="ECO:0007669"/>
    <property type="project" value="TreeGrafter"/>
</dbReference>
<dbReference type="SUPFAM" id="SSF53067">
    <property type="entry name" value="Actin-like ATPase domain"/>
    <property type="match status" value="2"/>
</dbReference>
<dbReference type="PANTHER" id="PTHR30005">
    <property type="entry name" value="EXOPOLYPHOSPHATASE"/>
    <property type="match status" value="1"/>
</dbReference>
<dbReference type="Gene3D" id="3.30.420.150">
    <property type="entry name" value="Exopolyphosphatase. Domain 2"/>
    <property type="match status" value="1"/>
</dbReference>
<evidence type="ECO:0000259" key="2">
    <source>
        <dbReference type="Pfam" id="PF21697"/>
    </source>
</evidence>
<organism evidence="3 4">
    <name type="scientific">Arboricoccus pini</name>
    <dbReference type="NCBI Taxonomy" id="1963835"/>
    <lineage>
        <taxon>Bacteria</taxon>
        <taxon>Pseudomonadati</taxon>
        <taxon>Pseudomonadota</taxon>
        <taxon>Alphaproteobacteria</taxon>
        <taxon>Geminicoccales</taxon>
        <taxon>Geminicoccaceae</taxon>
        <taxon>Arboricoccus</taxon>
    </lineage>
</organism>
<proteinExistence type="predicted"/>
<dbReference type="EMBL" id="FYEH01000002">
    <property type="protein sequence ID" value="SNB61050.1"/>
    <property type="molecule type" value="Genomic_DNA"/>
</dbReference>
<dbReference type="Pfam" id="PF02541">
    <property type="entry name" value="Ppx-GppA"/>
    <property type="match status" value="1"/>
</dbReference>
<dbReference type="Gene3D" id="1.10.3210.10">
    <property type="entry name" value="Hypothetical protein af1432"/>
    <property type="match status" value="1"/>
</dbReference>
<keyword evidence="4" id="KW-1185">Reference proteome</keyword>
<evidence type="ECO:0000259" key="1">
    <source>
        <dbReference type="Pfam" id="PF02541"/>
    </source>
</evidence>
<protein>
    <submittedName>
        <fullName evidence="3">Exopolyphosphatase / guanosine-5'-triphosphate,3'-diphosphate pyrophosphatase</fullName>
    </submittedName>
</protein>
<dbReference type="Pfam" id="PF21697">
    <property type="entry name" value="Ppx_C"/>
    <property type="match status" value="1"/>
</dbReference>
<evidence type="ECO:0000313" key="3">
    <source>
        <dbReference type="EMBL" id="SNB61050.1"/>
    </source>
</evidence>
<dbReference type="InterPro" id="IPR048951">
    <property type="entry name" value="Ppx_C"/>
</dbReference>
<gene>
    <name evidence="3" type="ORF">SAMN07250955_102108</name>
</gene>
<evidence type="ECO:0000313" key="4">
    <source>
        <dbReference type="Proteomes" id="UP000197065"/>
    </source>
</evidence>
<feature type="domain" description="Ppx/GppA phosphatase N-terminal" evidence="1">
    <location>
        <begin position="36"/>
        <end position="306"/>
    </location>
</feature>
<accession>A0A212QNT5</accession>
<dbReference type="Gene3D" id="3.30.420.40">
    <property type="match status" value="1"/>
</dbReference>
<reference evidence="3 4" key="1">
    <citation type="submission" date="2017-06" db="EMBL/GenBank/DDBJ databases">
        <authorList>
            <person name="Kim H.J."/>
            <person name="Triplett B.A."/>
        </authorList>
    </citation>
    <scope>NUCLEOTIDE SEQUENCE [LARGE SCALE GENOMIC DNA]</scope>
    <source>
        <strain evidence="3 4">B29T1</strain>
    </source>
</reference>
<sequence length="499" mass="53947">MTKHKLEPFAVVDLGSNSIRLVVYDGLTRAPVTRFNERRLCGLGREVARYGKLGRAGRKCALDSLKRFTAIAKGVGCSRIDIIATAAVRLARDGASFVKQAEKTIGQKITVLSGQEEAHFGALGVTCGFFQPAGIMGDLGGGSVEFAAVPSGRRFVEKATTLRSLPLGTLIVGEAIKAGGLTGASDLVARAFAEYPDLDGLAAGKTFYVVGGSWRALARARMTMTNHPLRIVHGFELRPDEAIDLGREISLSTDVASIPGLPRKRAGTAVAAGLMLSEVVGRLKPARVVFSATGVREGRVFALLKRKERHRDPLLAAAEDLGRVANRSAHVGKSMIEWSNTIFATRETAAWKRLREAACHVSDASWREHPDTRAQEAFLRLVQYPFLGIDHVQRISLAHIVYARYGGDRRDPAITHALEFLDDDQIRSTELVGRVLELGYRLSGGAPEILEQCRLALSDSVLILKAPHDAVIEDDEAITSRLAALASAFDLEDVAIEIA</sequence>